<name>A0A0A8K2W3_9HYPH</name>
<evidence type="ECO:0000313" key="4">
    <source>
        <dbReference type="Proteomes" id="UP000031643"/>
    </source>
</evidence>
<dbReference type="HOGENOM" id="CLU_024442_0_0_5"/>
<proteinExistence type="predicted"/>
<evidence type="ECO:0000259" key="2">
    <source>
        <dbReference type="Pfam" id="PF16261"/>
    </source>
</evidence>
<evidence type="ECO:0000313" key="3">
    <source>
        <dbReference type="EMBL" id="BAQ17136.1"/>
    </source>
</evidence>
<dbReference type="SUPFAM" id="SSF50969">
    <property type="entry name" value="YVTN repeat-like/Quinoprotein amine dehydrogenase"/>
    <property type="match status" value="1"/>
</dbReference>
<dbReference type="OrthoDB" id="238183at2"/>
<protein>
    <recommendedName>
        <fullName evidence="2">Conserved hypothetical protein CHP03032 domain-containing protein</fullName>
    </recommendedName>
</protein>
<sequence length="383" mass="41986">MTEREDQPNAQAAEGTTQNSATEEQKAPEQPQVKYSMSPGFSSFLGSNGIGLGISSYQSGKFYLLGQNTDGGLLVDERFFRKAMGIAVPDKDTILLATLFQIIRFRNVLGPEQQINNLYDACYVPRELFVTGEIDAHDVGLLKDGRIVFVNTLFNCLATPSSRHSFTPLWKPPFISKIVKEDRCHLNGLAMEDGVPRYVTAVSKSDTIDGWRDRRYDGGIIIDVATGEIVIGGLSMPHSPRMYNGRLYVLNSGTGELCWVETADKAADATLHVIAFCPGFVRGLGFHGKYAFVGLSKPRYERFEGLALDKKLAETDSEPWCGVQVIDLETGAVAHWFRIDGAIGELYDVAVVGGVFRPMSLGFASNEILGLVTHDELDDASSL</sequence>
<evidence type="ECO:0000256" key="1">
    <source>
        <dbReference type="SAM" id="MobiDB-lite"/>
    </source>
</evidence>
<organism evidence="3 4">
    <name type="scientific">Methyloceanibacter caenitepidi</name>
    <dbReference type="NCBI Taxonomy" id="1384459"/>
    <lineage>
        <taxon>Bacteria</taxon>
        <taxon>Pseudomonadati</taxon>
        <taxon>Pseudomonadota</taxon>
        <taxon>Alphaproteobacteria</taxon>
        <taxon>Hyphomicrobiales</taxon>
        <taxon>Hyphomicrobiaceae</taxon>
        <taxon>Methyloceanibacter</taxon>
    </lineage>
</organism>
<keyword evidence="4" id="KW-1185">Reference proteome</keyword>
<feature type="domain" description="Conserved hypothetical protein CHP03032" evidence="2">
    <location>
        <begin position="41"/>
        <end position="360"/>
    </location>
</feature>
<gene>
    <name evidence="3" type="ORF">GL4_1682</name>
</gene>
<dbReference type="InterPro" id="IPR017481">
    <property type="entry name" value="CHP03032"/>
</dbReference>
<dbReference type="EMBL" id="AP014648">
    <property type="protein sequence ID" value="BAQ17136.1"/>
    <property type="molecule type" value="Genomic_DNA"/>
</dbReference>
<dbReference type="Pfam" id="PF16261">
    <property type="entry name" value="DUF4915"/>
    <property type="match status" value="1"/>
</dbReference>
<dbReference type="NCBIfam" id="TIGR03032">
    <property type="entry name" value="TIGR03032 family protein"/>
    <property type="match status" value="1"/>
</dbReference>
<dbReference type="STRING" id="1384459.GL4_1682"/>
<dbReference type="AlphaFoldDB" id="A0A0A8K2W3"/>
<dbReference type="InterPro" id="IPR011044">
    <property type="entry name" value="Quino_amine_DH_bsu"/>
</dbReference>
<dbReference type="Proteomes" id="UP000031643">
    <property type="component" value="Chromosome"/>
</dbReference>
<reference evidence="3 4" key="1">
    <citation type="submission" date="2014-09" db="EMBL/GenBank/DDBJ databases">
        <title>Genome sequencing of Methyloceanibacter caenitepidi Gela4.</title>
        <authorList>
            <person name="Takeuchi M."/>
            <person name="Susumu S."/>
            <person name="Kamagata Y."/>
            <person name="Oshima K."/>
            <person name="Hattori M."/>
            <person name="Iwasaki W."/>
        </authorList>
    </citation>
    <scope>NUCLEOTIDE SEQUENCE [LARGE SCALE GENOMIC DNA]</scope>
    <source>
        <strain evidence="3 4">Gela4</strain>
    </source>
</reference>
<dbReference type="KEGG" id="mcg:GL4_1682"/>
<feature type="compositionally biased region" description="Polar residues" evidence="1">
    <location>
        <begin position="8"/>
        <end position="22"/>
    </location>
</feature>
<dbReference type="RefSeq" id="WP_082025569.1">
    <property type="nucleotide sequence ID" value="NZ_AP014648.1"/>
</dbReference>
<accession>A0A0A8K2W3</accession>
<feature type="region of interest" description="Disordered" evidence="1">
    <location>
        <begin position="1"/>
        <end position="35"/>
    </location>
</feature>